<evidence type="ECO:0000256" key="11">
    <source>
        <dbReference type="SAM" id="MobiDB-lite"/>
    </source>
</evidence>
<evidence type="ECO:0000256" key="10">
    <source>
        <dbReference type="RuleBase" id="RU366055"/>
    </source>
</evidence>
<dbReference type="SUPFAM" id="SSF54060">
    <property type="entry name" value="His-Me finger endonucleases"/>
    <property type="match status" value="1"/>
</dbReference>
<dbReference type="OrthoDB" id="5418055at2759"/>
<comment type="cofactor">
    <cofactor evidence="1 10">
        <name>Mg(2+)</name>
        <dbReference type="ChEBI" id="CHEBI:18420"/>
    </cofactor>
</comment>
<reference evidence="14 15" key="1">
    <citation type="submission" date="2019-03" db="EMBL/GenBank/DDBJ databases">
        <title>Sequencing 23 genomes of Wallemia ichthyophaga.</title>
        <authorList>
            <person name="Gostincar C."/>
        </authorList>
    </citation>
    <scope>NUCLEOTIDE SEQUENCE [LARGE SCALE GENOMIC DNA]</scope>
    <source>
        <strain evidence="14 15">EXF-5753</strain>
    </source>
</reference>
<keyword evidence="7" id="KW-0460">Magnesium</keyword>
<dbReference type="GO" id="GO:0005634">
    <property type="term" value="C:nucleus"/>
    <property type="evidence" value="ECO:0007669"/>
    <property type="project" value="TreeGrafter"/>
</dbReference>
<dbReference type="Proteomes" id="UP000310189">
    <property type="component" value="Unassembled WGS sequence"/>
</dbReference>
<keyword evidence="3 10" id="KW-0540">Nuclease</keyword>
<name>A0A4T0FPZ2_9BASI</name>
<comment type="similarity">
    <text evidence="2 10">Belongs to the DNA/RNA non-specific endonuclease family.</text>
</comment>
<dbReference type="GO" id="GO:0000014">
    <property type="term" value="F:single-stranded DNA endodeoxyribonuclease activity"/>
    <property type="evidence" value="ECO:0007669"/>
    <property type="project" value="TreeGrafter"/>
</dbReference>
<feature type="binding site" evidence="9">
    <location>
        <position position="175"/>
    </location>
    <ligand>
        <name>Mg(2+)</name>
        <dbReference type="ChEBI" id="CHEBI:18420"/>
        <note>catalytic</note>
    </ligand>
</feature>
<dbReference type="SMART" id="SM00892">
    <property type="entry name" value="Endonuclease_NS"/>
    <property type="match status" value="1"/>
</dbReference>
<dbReference type="PANTHER" id="PTHR13966">
    <property type="entry name" value="ENDONUCLEASE RELATED"/>
    <property type="match status" value="1"/>
</dbReference>
<feature type="domain" description="ENPP1-3/EXOG-like endonuclease/phosphodiesterase" evidence="12">
    <location>
        <begin position="75"/>
        <end position="295"/>
    </location>
</feature>
<dbReference type="AlphaFoldDB" id="A0A4T0FPZ2"/>
<dbReference type="InterPro" id="IPR040255">
    <property type="entry name" value="Non-specific_endonuclease"/>
</dbReference>
<feature type="active site" description="Proton acceptor" evidence="8">
    <location>
        <position position="143"/>
    </location>
</feature>
<evidence type="ECO:0000313" key="14">
    <source>
        <dbReference type="EMBL" id="TIA90519.1"/>
    </source>
</evidence>
<protein>
    <recommendedName>
        <fullName evidence="10">Endonuclease</fullName>
        <ecNumber evidence="10">3.1.30.-</ecNumber>
    </recommendedName>
</protein>
<dbReference type="GO" id="GO:0046872">
    <property type="term" value="F:metal ion binding"/>
    <property type="evidence" value="ECO:0007669"/>
    <property type="project" value="UniProtKB-KW"/>
</dbReference>
<accession>A0A4T0FPZ2</accession>
<dbReference type="InterPro" id="IPR044925">
    <property type="entry name" value="His-Me_finger_sf"/>
</dbReference>
<dbReference type="GO" id="GO:0005743">
    <property type="term" value="C:mitochondrial inner membrane"/>
    <property type="evidence" value="ECO:0007669"/>
    <property type="project" value="TreeGrafter"/>
</dbReference>
<dbReference type="SMART" id="SM00477">
    <property type="entry name" value="NUC"/>
    <property type="match status" value="1"/>
</dbReference>
<evidence type="ECO:0000256" key="2">
    <source>
        <dbReference type="ARBA" id="ARBA00010052"/>
    </source>
</evidence>
<dbReference type="InterPro" id="IPR044929">
    <property type="entry name" value="DNA/RNA_non-sp_Endonuclease_sf"/>
</dbReference>
<dbReference type="Gene3D" id="3.40.570.10">
    <property type="entry name" value="Extracellular Endonuclease, subunit A"/>
    <property type="match status" value="1"/>
</dbReference>
<feature type="compositionally biased region" description="Low complexity" evidence="11">
    <location>
        <begin position="48"/>
        <end position="57"/>
    </location>
</feature>
<keyword evidence="4 9" id="KW-0479">Metal-binding</keyword>
<dbReference type="InterPro" id="IPR018524">
    <property type="entry name" value="DNA/RNA_endonuclease_AS"/>
</dbReference>
<evidence type="ECO:0000256" key="5">
    <source>
        <dbReference type="ARBA" id="ARBA00022759"/>
    </source>
</evidence>
<evidence type="ECO:0000256" key="4">
    <source>
        <dbReference type="ARBA" id="ARBA00022723"/>
    </source>
</evidence>
<dbReference type="PANTHER" id="PTHR13966:SF5">
    <property type="entry name" value="ENDONUCLEASE G, MITOCHONDRIAL"/>
    <property type="match status" value="1"/>
</dbReference>
<evidence type="ECO:0000256" key="1">
    <source>
        <dbReference type="ARBA" id="ARBA00001946"/>
    </source>
</evidence>
<keyword evidence="5 10" id="KW-0255">Endonuclease</keyword>
<evidence type="ECO:0000256" key="8">
    <source>
        <dbReference type="PIRSR" id="PIRSR640255-1"/>
    </source>
</evidence>
<evidence type="ECO:0000256" key="7">
    <source>
        <dbReference type="ARBA" id="ARBA00022842"/>
    </source>
</evidence>
<evidence type="ECO:0000256" key="9">
    <source>
        <dbReference type="PIRSR" id="PIRSR640255-2"/>
    </source>
</evidence>
<dbReference type="GO" id="GO:0006309">
    <property type="term" value="P:apoptotic DNA fragmentation"/>
    <property type="evidence" value="ECO:0007669"/>
    <property type="project" value="TreeGrafter"/>
</dbReference>
<evidence type="ECO:0000259" key="13">
    <source>
        <dbReference type="SMART" id="SM00892"/>
    </source>
</evidence>
<dbReference type="FunFam" id="3.40.570.10:FF:000008">
    <property type="entry name" value="Probable NUC1-dna/rna non-specific nuclease, mitochondrial"/>
    <property type="match status" value="1"/>
</dbReference>
<gene>
    <name evidence="14" type="ORF">E3P99_01527</name>
</gene>
<organism evidence="14 15">
    <name type="scientific">Wallemia hederae</name>
    <dbReference type="NCBI Taxonomy" id="1540922"/>
    <lineage>
        <taxon>Eukaryota</taxon>
        <taxon>Fungi</taxon>
        <taxon>Dikarya</taxon>
        <taxon>Basidiomycota</taxon>
        <taxon>Wallemiomycotina</taxon>
        <taxon>Wallemiomycetes</taxon>
        <taxon>Wallemiales</taxon>
        <taxon>Wallemiaceae</taxon>
        <taxon>Wallemia</taxon>
    </lineage>
</organism>
<dbReference type="GO" id="GO:0004521">
    <property type="term" value="F:RNA endonuclease activity"/>
    <property type="evidence" value="ECO:0007669"/>
    <property type="project" value="TreeGrafter"/>
</dbReference>
<sequence>MLSPIHLAAFTSGAVIGAGSAYYYGNRKGVDSVQVPAPSTAPSPSPIPSTTNSIHSPQDVIRMGFPGPISDLLRREAYITSYDRTRRHPAWTAQHLTAQSLQRDTSAPNSDRKNSHFIEDVSIPEKFRARLATYFRSGYDRGHMVPAADAKSSQNAMDQTFYLTNIAPQVGPGFNREYWAYFETFCRNLTKEFRHVYVFTLPLYLPTKDLDGKYRVKYEVLGDPFSDIPTISVPTHFGKVIMGSRDDKHKDLSLAAFVLPNQAIPEQVPLTAFLQNVDKVERDAGLLLFNDQIKSSAKQLCSQVKCEAVIRKFDQFGKQIGSGNK</sequence>
<dbReference type="PROSITE" id="PS01070">
    <property type="entry name" value="NUCLEASE_NON_SPEC"/>
    <property type="match status" value="1"/>
</dbReference>
<proteinExistence type="inferred from homology"/>
<evidence type="ECO:0000256" key="3">
    <source>
        <dbReference type="ARBA" id="ARBA00022722"/>
    </source>
</evidence>
<dbReference type="InterPro" id="IPR001604">
    <property type="entry name" value="Endo_G_ENPP1-like_dom"/>
</dbReference>
<dbReference type="InterPro" id="IPR020821">
    <property type="entry name" value="ENPP1-3/EXOG-like_nuc-like"/>
</dbReference>
<comment type="caution">
    <text evidence="14">The sequence shown here is derived from an EMBL/GenBank/DDBJ whole genome shotgun (WGS) entry which is preliminary data.</text>
</comment>
<evidence type="ECO:0000313" key="15">
    <source>
        <dbReference type="Proteomes" id="UP000310189"/>
    </source>
</evidence>
<keyword evidence="6 10" id="KW-0378">Hydrolase</keyword>
<dbReference type="CDD" id="cd00091">
    <property type="entry name" value="NUC"/>
    <property type="match status" value="1"/>
</dbReference>
<evidence type="ECO:0000259" key="12">
    <source>
        <dbReference type="SMART" id="SM00477"/>
    </source>
</evidence>
<dbReference type="EMBL" id="SPNW01000018">
    <property type="protein sequence ID" value="TIA90519.1"/>
    <property type="molecule type" value="Genomic_DNA"/>
</dbReference>
<feature type="domain" description="DNA/RNA non-specific endonuclease/pyrophosphatase/phosphodiesterase" evidence="13">
    <location>
        <begin position="74"/>
        <end position="295"/>
    </location>
</feature>
<evidence type="ECO:0000256" key="6">
    <source>
        <dbReference type="ARBA" id="ARBA00022801"/>
    </source>
</evidence>
<dbReference type="Pfam" id="PF01223">
    <property type="entry name" value="Endonuclease_NS"/>
    <property type="match status" value="1"/>
</dbReference>
<feature type="region of interest" description="Disordered" evidence="11">
    <location>
        <begin position="34"/>
        <end position="59"/>
    </location>
</feature>
<keyword evidence="15" id="KW-1185">Reference proteome</keyword>
<dbReference type="EC" id="3.1.30.-" evidence="10"/>
<dbReference type="GO" id="GO:0003676">
    <property type="term" value="F:nucleic acid binding"/>
    <property type="evidence" value="ECO:0007669"/>
    <property type="project" value="InterPro"/>
</dbReference>